<keyword evidence="1" id="KW-0812">Transmembrane</keyword>
<keyword evidence="1" id="KW-0472">Membrane</keyword>
<name>A0A381S093_9ZZZZ</name>
<sequence length="27" mass="3074">MPLFTLFGLMIGLVIGFYELAKTLWAK</sequence>
<feature type="transmembrane region" description="Helical" evidence="1">
    <location>
        <begin position="6"/>
        <end position="25"/>
    </location>
</feature>
<accession>A0A381S093</accession>
<keyword evidence="1" id="KW-1133">Transmembrane helix</keyword>
<gene>
    <name evidence="2" type="ORF">METZ01_LOCUS48501</name>
</gene>
<evidence type="ECO:0000256" key="1">
    <source>
        <dbReference type="SAM" id="Phobius"/>
    </source>
</evidence>
<organism evidence="2">
    <name type="scientific">marine metagenome</name>
    <dbReference type="NCBI Taxonomy" id="408172"/>
    <lineage>
        <taxon>unclassified sequences</taxon>
        <taxon>metagenomes</taxon>
        <taxon>ecological metagenomes</taxon>
    </lineage>
</organism>
<dbReference type="AlphaFoldDB" id="A0A381S093"/>
<protein>
    <submittedName>
        <fullName evidence="2">Uncharacterized protein</fullName>
    </submittedName>
</protein>
<dbReference type="EMBL" id="UINC01002343">
    <property type="protein sequence ID" value="SUZ95647.1"/>
    <property type="molecule type" value="Genomic_DNA"/>
</dbReference>
<reference evidence="2" key="1">
    <citation type="submission" date="2018-05" db="EMBL/GenBank/DDBJ databases">
        <authorList>
            <person name="Lanie J.A."/>
            <person name="Ng W.-L."/>
            <person name="Kazmierczak K.M."/>
            <person name="Andrzejewski T.M."/>
            <person name="Davidsen T.M."/>
            <person name="Wayne K.J."/>
            <person name="Tettelin H."/>
            <person name="Glass J.I."/>
            <person name="Rusch D."/>
            <person name="Podicherti R."/>
            <person name="Tsui H.-C.T."/>
            <person name="Winkler M.E."/>
        </authorList>
    </citation>
    <scope>NUCLEOTIDE SEQUENCE</scope>
</reference>
<proteinExistence type="predicted"/>
<evidence type="ECO:0000313" key="2">
    <source>
        <dbReference type="EMBL" id="SUZ95647.1"/>
    </source>
</evidence>